<dbReference type="PANTHER" id="PTHR43434:SF1">
    <property type="entry name" value="PHOSPHOGLYCOLATE PHOSPHATASE"/>
    <property type="match status" value="1"/>
</dbReference>
<reference evidence="5 6" key="1">
    <citation type="submission" date="2024-02" db="EMBL/GenBank/DDBJ databases">
        <title>Genome and pathogenicity analysis of Helicobacter mastomyrinus isolated from mice.</title>
        <authorList>
            <person name="Zhu L."/>
        </authorList>
    </citation>
    <scope>NUCLEOTIDE SEQUENCE [LARGE SCALE GENOMIC DNA]</scope>
    <source>
        <strain evidence="5 6">Hm-17</strain>
    </source>
</reference>
<dbReference type="Pfam" id="PF13419">
    <property type="entry name" value="HAD_2"/>
    <property type="match status" value="1"/>
</dbReference>
<dbReference type="InterPro" id="IPR050155">
    <property type="entry name" value="HAD-like_hydrolase_sf"/>
</dbReference>
<dbReference type="InterPro" id="IPR023198">
    <property type="entry name" value="PGP-like_dom2"/>
</dbReference>
<evidence type="ECO:0000313" key="5">
    <source>
        <dbReference type="EMBL" id="XAM17401.1"/>
    </source>
</evidence>
<organism evidence="5 6">
    <name type="scientific">Helicobacter mastomyrinus</name>
    <dbReference type="NCBI Taxonomy" id="287948"/>
    <lineage>
        <taxon>Bacteria</taxon>
        <taxon>Pseudomonadati</taxon>
        <taxon>Campylobacterota</taxon>
        <taxon>Epsilonproteobacteria</taxon>
        <taxon>Campylobacterales</taxon>
        <taxon>Helicobacteraceae</taxon>
        <taxon>Helicobacter</taxon>
    </lineage>
</organism>
<dbReference type="EMBL" id="CP145316">
    <property type="protein sequence ID" value="XAM17401.1"/>
    <property type="molecule type" value="Genomic_DNA"/>
</dbReference>
<keyword evidence="5" id="KW-0378">Hydrolase</keyword>
<dbReference type="Proteomes" id="UP001434737">
    <property type="component" value="Chromosome"/>
</dbReference>
<keyword evidence="6" id="KW-1185">Reference proteome</keyword>
<dbReference type="RefSeq" id="WP_295699598.1">
    <property type="nucleotide sequence ID" value="NZ_CP145316.1"/>
</dbReference>
<evidence type="ECO:0000256" key="4">
    <source>
        <dbReference type="ARBA" id="ARBA00013078"/>
    </source>
</evidence>
<name>A0ABZ3F2Q0_9HELI</name>
<evidence type="ECO:0000313" key="6">
    <source>
        <dbReference type="Proteomes" id="UP001434737"/>
    </source>
</evidence>
<comment type="catalytic activity">
    <reaction evidence="1">
        <text>2-phosphoglycolate + H2O = glycolate + phosphate</text>
        <dbReference type="Rhea" id="RHEA:14369"/>
        <dbReference type="ChEBI" id="CHEBI:15377"/>
        <dbReference type="ChEBI" id="CHEBI:29805"/>
        <dbReference type="ChEBI" id="CHEBI:43474"/>
        <dbReference type="ChEBI" id="CHEBI:58033"/>
        <dbReference type="EC" id="3.1.3.18"/>
    </reaction>
</comment>
<dbReference type="InterPro" id="IPR023214">
    <property type="entry name" value="HAD_sf"/>
</dbReference>
<sequence>MLNVIFDMDGTLIDSEDCICAAVNAIRKDRNLAPLEYEFIKQTAHTPNVSCAKVFYEIDDFAFPSYKVGFESYFDKAYNDGARLFEGVEWLLRECKKRGYSLAIASNAPQHTLGGILEQHKIFAFFDSILGAQIGIESKPSPMMIHKILQNAPFEKSAFVGNGAKDRGAAKNAGIPYLHAKWGANPSTLQKDEFDSAQKLLAMLEKVAEAI</sequence>
<dbReference type="SFLD" id="SFLDS00003">
    <property type="entry name" value="Haloacid_Dehalogenase"/>
    <property type="match status" value="1"/>
</dbReference>
<evidence type="ECO:0000256" key="1">
    <source>
        <dbReference type="ARBA" id="ARBA00000830"/>
    </source>
</evidence>
<gene>
    <name evidence="5" type="ORF">V3I05_06845</name>
</gene>
<evidence type="ECO:0000256" key="2">
    <source>
        <dbReference type="ARBA" id="ARBA00004818"/>
    </source>
</evidence>
<dbReference type="SFLD" id="SFLDG01129">
    <property type="entry name" value="C1.5:_HAD__Beta-PGM__Phosphata"/>
    <property type="match status" value="1"/>
</dbReference>
<protein>
    <recommendedName>
        <fullName evidence="4">phosphoglycolate phosphatase</fullName>
        <ecNumber evidence="4">3.1.3.18</ecNumber>
    </recommendedName>
</protein>
<dbReference type="PANTHER" id="PTHR43434">
    <property type="entry name" value="PHOSPHOGLYCOLATE PHOSPHATASE"/>
    <property type="match status" value="1"/>
</dbReference>
<dbReference type="EC" id="3.1.3.18" evidence="4"/>
<dbReference type="GO" id="GO:0016787">
    <property type="term" value="F:hydrolase activity"/>
    <property type="evidence" value="ECO:0007669"/>
    <property type="project" value="UniProtKB-KW"/>
</dbReference>
<evidence type="ECO:0000256" key="3">
    <source>
        <dbReference type="ARBA" id="ARBA00006171"/>
    </source>
</evidence>
<comment type="pathway">
    <text evidence="2">Organic acid metabolism; glycolate biosynthesis; glycolate from 2-phosphoglycolate: step 1/1.</text>
</comment>
<dbReference type="InterPro" id="IPR036412">
    <property type="entry name" value="HAD-like_sf"/>
</dbReference>
<dbReference type="Gene3D" id="3.40.50.1000">
    <property type="entry name" value="HAD superfamily/HAD-like"/>
    <property type="match status" value="1"/>
</dbReference>
<dbReference type="Gene3D" id="1.10.150.240">
    <property type="entry name" value="Putative phosphatase, domain 2"/>
    <property type="match status" value="1"/>
</dbReference>
<comment type="similarity">
    <text evidence="3">Belongs to the HAD-like hydrolase superfamily. CbbY/CbbZ/Gph/YieH family.</text>
</comment>
<proteinExistence type="inferred from homology"/>
<dbReference type="InterPro" id="IPR041492">
    <property type="entry name" value="HAD_2"/>
</dbReference>
<dbReference type="SUPFAM" id="SSF56784">
    <property type="entry name" value="HAD-like"/>
    <property type="match status" value="1"/>
</dbReference>
<accession>A0ABZ3F2Q0</accession>